<gene>
    <name evidence="5" type="ORF">HMF3257_35305</name>
</gene>
<dbReference type="PROSITE" id="PS01124">
    <property type="entry name" value="HTH_ARAC_FAMILY_2"/>
    <property type="match status" value="1"/>
</dbReference>
<dbReference type="SUPFAM" id="SSF46689">
    <property type="entry name" value="Homeodomain-like"/>
    <property type="match status" value="2"/>
</dbReference>
<dbReference type="GO" id="GO:0003700">
    <property type="term" value="F:DNA-binding transcription factor activity"/>
    <property type="evidence" value="ECO:0007669"/>
    <property type="project" value="InterPro"/>
</dbReference>
<dbReference type="SUPFAM" id="SSF51215">
    <property type="entry name" value="Regulatory protein AraC"/>
    <property type="match status" value="1"/>
</dbReference>
<evidence type="ECO:0000259" key="4">
    <source>
        <dbReference type="PROSITE" id="PS01124"/>
    </source>
</evidence>
<dbReference type="InterPro" id="IPR020449">
    <property type="entry name" value="Tscrpt_reg_AraC-type_HTH"/>
</dbReference>
<evidence type="ECO:0000313" key="5">
    <source>
        <dbReference type="EMBL" id="RAI78054.1"/>
    </source>
</evidence>
<reference evidence="5 6" key="1">
    <citation type="submission" date="2018-06" db="EMBL/GenBank/DDBJ databases">
        <title>Spirosoma sp. HMF3257 Genome sequencing and assembly.</title>
        <authorList>
            <person name="Kang H."/>
            <person name="Cha I."/>
            <person name="Kim H."/>
            <person name="Kang J."/>
            <person name="Joh K."/>
        </authorList>
    </citation>
    <scope>NUCLEOTIDE SEQUENCE [LARGE SCALE GENOMIC DNA]</scope>
    <source>
        <strain evidence="5 6">HMF3257</strain>
    </source>
</reference>
<evidence type="ECO:0000256" key="3">
    <source>
        <dbReference type="ARBA" id="ARBA00023163"/>
    </source>
</evidence>
<evidence type="ECO:0000256" key="1">
    <source>
        <dbReference type="ARBA" id="ARBA00023015"/>
    </source>
</evidence>
<keyword evidence="6" id="KW-1185">Reference proteome</keyword>
<keyword evidence="2" id="KW-0238">DNA-binding</keyword>
<dbReference type="OrthoDB" id="1007602at2"/>
<dbReference type="GO" id="GO:0043565">
    <property type="term" value="F:sequence-specific DNA binding"/>
    <property type="evidence" value="ECO:0007669"/>
    <property type="project" value="InterPro"/>
</dbReference>
<dbReference type="AlphaFoldDB" id="A0A327NW33"/>
<dbReference type="RefSeq" id="WP_111349384.1">
    <property type="nucleotide sequence ID" value="NZ_QLII01000001.1"/>
</dbReference>
<sequence length="290" mass="33981">MFDIIKSLQLRLLHMGFIQLDSRWQYDNVISPFSRLYLITAGEGWVLHNGQKFILKPGYLYLIPSFTYSRYHCDQFLEQYYISFFDALQEGLSIYDLKSMAYEIEAMPIDYALMERLLAQNPDRAIIQPDPKTYDNRPEVLPFNQPKPNQSMSQFVETNGILLQLFSRFLGAENDQDQQRAKGFHQLASVLQYIDSHLHEKLTVELLARNAHLNTDYFSRLFLSIVGIRPMDYIINKRLERAQLLMMTSSIALKEIAESVGIPSIYYFSRLFKRRFGSPPGMYRSTAWHM</sequence>
<dbReference type="Gene3D" id="1.10.10.60">
    <property type="entry name" value="Homeodomain-like"/>
    <property type="match status" value="2"/>
</dbReference>
<dbReference type="PROSITE" id="PS00041">
    <property type="entry name" value="HTH_ARAC_FAMILY_1"/>
    <property type="match status" value="1"/>
</dbReference>
<dbReference type="PANTHER" id="PTHR43280">
    <property type="entry name" value="ARAC-FAMILY TRANSCRIPTIONAL REGULATOR"/>
    <property type="match status" value="1"/>
</dbReference>
<keyword evidence="1" id="KW-0805">Transcription regulation</keyword>
<dbReference type="SMART" id="SM00342">
    <property type="entry name" value="HTH_ARAC"/>
    <property type="match status" value="1"/>
</dbReference>
<dbReference type="Pfam" id="PF12833">
    <property type="entry name" value="HTH_18"/>
    <property type="match status" value="1"/>
</dbReference>
<dbReference type="EMBL" id="QLII01000001">
    <property type="protein sequence ID" value="RAI78054.1"/>
    <property type="molecule type" value="Genomic_DNA"/>
</dbReference>
<dbReference type="Proteomes" id="UP000249016">
    <property type="component" value="Unassembled WGS sequence"/>
</dbReference>
<protein>
    <submittedName>
        <fullName evidence="5">AraC family transcriptional regulator</fullName>
    </submittedName>
</protein>
<dbReference type="InterPro" id="IPR018060">
    <property type="entry name" value="HTH_AraC"/>
</dbReference>
<dbReference type="InterPro" id="IPR037923">
    <property type="entry name" value="HTH-like"/>
</dbReference>
<keyword evidence="3" id="KW-0804">Transcription</keyword>
<accession>A0A327NW33</accession>
<feature type="domain" description="HTH araC/xylS-type" evidence="4">
    <location>
        <begin position="188"/>
        <end position="286"/>
    </location>
</feature>
<evidence type="ECO:0000313" key="6">
    <source>
        <dbReference type="Proteomes" id="UP000249016"/>
    </source>
</evidence>
<proteinExistence type="predicted"/>
<evidence type="ECO:0000256" key="2">
    <source>
        <dbReference type="ARBA" id="ARBA00023125"/>
    </source>
</evidence>
<dbReference type="PANTHER" id="PTHR43280:SF2">
    <property type="entry name" value="HTH-TYPE TRANSCRIPTIONAL REGULATOR EXSA"/>
    <property type="match status" value="1"/>
</dbReference>
<comment type="caution">
    <text evidence="5">The sequence shown here is derived from an EMBL/GenBank/DDBJ whole genome shotgun (WGS) entry which is preliminary data.</text>
</comment>
<dbReference type="InterPro" id="IPR009057">
    <property type="entry name" value="Homeodomain-like_sf"/>
</dbReference>
<name>A0A327NW33_9BACT</name>
<organism evidence="5 6">
    <name type="scientific">Spirosoma telluris</name>
    <dbReference type="NCBI Taxonomy" id="2183553"/>
    <lineage>
        <taxon>Bacteria</taxon>
        <taxon>Pseudomonadati</taxon>
        <taxon>Bacteroidota</taxon>
        <taxon>Cytophagia</taxon>
        <taxon>Cytophagales</taxon>
        <taxon>Cytophagaceae</taxon>
        <taxon>Spirosoma</taxon>
    </lineage>
</organism>
<dbReference type="InterPro" id="IPR018062">
    <property type="entry name" value="HTH_AraC-typ_CS"/>
</dbReference>
<dbReference type="PRINTS" id="PR00032">
    <property type="entry name" value="HTHARAC"/>
</dbReference>